<organism evidence="1">
    <name type="scientific">Candidatus Heimdallarchaeum endolithica</name>
    <dbReference type="NCBI Taxonomy" id="2876572"/>
    <lineage>
        <taxon>Archaea</taxon>
        <taxon>Promethearchaeati</taxon>
        <taxon>Candidatus Heimdallarchaeota</taxon>
        <taxon>Candidatus Heimdallarchaeia (ex Rinke et al. 2021) (nom. nud.)</taxon>
        <taxon>Candidatus Heimdallarchaeales</taxon>
        <taxon>Candidatus Heimdallarchaeaceae</taxon>
        <taxon>Candidatus Heimdallarchaeum</taxon>
    </lineage>
</organism>
<dbReference type="EMBL" id="CP084167">
    <property type="protein sequence ID" value="UJG44007.1"/>
    <property type="molecule type" value="Genomic_DNA"/>
</dbReference>
<dbReference type="AlphaFoldDB" id="A0A9Y1FNR0"/>
<reference evidence="1" key="1">
    <citation type="journal article" date="2022" name="Nat. Microbiol.">
        <title>Unique mobile elements and scalable gene flow at the prokaryote-eukaryote boundary revealed by circularized Asgard archaea genomes.</title>
        <authorList>
            <person name="Wu F."/>
            <person name="Speth D.R."/>
            <person name="Philosof A."/>
            <person name="Cremiere A."/>
            <person name="Narayanan A."/>
            <person name="Barco R.A."/>
            <person name="Connon S.A."/>
            <person name="Amend J.P."/>
            <person name="Antoshechkin I.A."/>
            <person name="Orphan V.J."/>
        </authorList>
    </citation>
    <scope>NUCLEOTIDE SEQUENCE</scope>
    <source>
        <strain evidence="1">PR6</strain>
    </source>
</reference>
<dbReference type="Gene3D" id="1.10.10.10">
    <property type="entry name" value="Winged helix-like DNA-binding domain superfamily/Winged helix DNA-binding domain"/>
    <property type="match status" value="1"/>
</dbReference>
<protein>
    <submittedName>
        <fullName evidence="1">Uncharacterized protein</fullName>
    </submittedName>
</protein>
<dbReference type="Pfam" id="PF04157">
    <property type="entry name" value="EAP30"/>
    <property type="match status" value="1"/>
</dbReference>
<dbReference type="InterPro" id="IPR036388">
    <property type="entry name" value="WH-like_DNA-bd_sf"/>
</dbReference>
<evidence type="ECO:0000313" key="1">
    <source>
        <dbReference type="EMBL" id="UJG44007.1"/>
    </source>
</evidence>
<accession>A0A9Y1FNR0</accession>
<gene>
    <name evidence="1" type="ORF">K9W46_02210</name>
</gene>
<dbReference type="InterPro" id="IPR036390">
    <property type="entry name" value="WH_DNA-bd_sf"/>
</dbReference>
<dbReference type="SUPFAM" id="SSF46785">
    <property type="entry name" value="Winged helix' DNA-binding domain"/>
    <property type="match status" value="1"/>
</dbReference>
<sequence>MSNNLVLNFLRFPPNVDSFTDYESKIHNEIENQFNDTRSLLLVIMKSLDVEDKKRFFNIKKFLDKLISEFNSLKTRIFSFETIEGKLSFNHEVVLILDFLIFERLLDFNSTLRNIESIVLHTLDKDYIQAQSFQLHKSLQKLENLIKFRKVAHQLTPSDQLFLQFSEDFSAQLSYLESVGVIHQFDELSKPSLLGRKAYYDKLSQLFISTCNSLQKQNRLSIPFLEFVDVFQKRYPNVEFAVEDLDKIASKLSKTGIISVVTNTDQSKKIIIGEDIALQQEILKLAKGKGYITQEELISSLGKSISEIQLTIKKLEDAGLAIEDDDYASGKRIYFPGLETEIKS</sequence>
<name>A0A9Y1FNR0_9ARCH</name>
<dbReference type="Proteomes" id="UP001200513">
    <property type="component" value="Chromosome"/>
</dbReference>
<dbReference type="InterPro" id="IPR040608">
    <property type="entry name" value="Snf8/Vps36"/>
</dbReference>
<proteinExistence type="predicted"/>